<dbReference type="Proteomes" id="UP000014977">
    <property type="component" value="Unassembled WGS sequence"/>
</dbReference>
<organism evidence="3 4">
    <name type="scientific">Desulfococcus multivorans DSM 2059</name>
    <dbReference type="NCBI Taxonomy" id="1121405"/>
    <lineage>
        <taxon>Bacteria</taxon>
        <taxon>Pseudomonadati</taxon>
        <taxon>Thermodesulfobacteriota</taxon>
        <taxon>Desulfobacteria</taxon>
        <taxon>Desulfobacterales</taxon>
        <taxon>Desulfococcaceae</taxon>
        <taxon>Desulfococcus</taxon>
    </lineage>
</organism>
<dbReference type="OrthoDB" id="9784009at2"/>
<dbReference type="InterPro" id="IPR036866">
    <property type="entry name" value="RibonucZ/Hydroxyglut_hydro"/>
</dbReference>
<dbReference type="RefSeq" id="WP_020878767.1">
    <property type="nucleotide sequence ID" value="NZ_ATHJ01000133.1"/>
</dbReference>
<sequence length="457" mass="50908">MFMKTLYTPGVAHLSYIFGDGGQASVIDPRRDVNEYLEIAHRSGAKITHIFETHRNEDYVIGSLELARRTGAEIYHGSQLDFQYGNPVNEGDEFQLGNVKLSILHTPGHTMESISIVYSDLTFSDDPLGIFTGDALFIGDVGRTDFYPDRAEEVSGMLYDSIFQKILPLGEHVLLWPAHGAGSVCGSGIAERNFSTLGYERKHNPVLQKTDREEFIRFKVNEEHFQPPYFRQMEKYNLEGAPRLDQLPIPKPLSSDEFARAADGGMLVVDIRSTEAYAGAHVPKSFSLPLDMLPAFAGMFLAYDQPLGLIVEDYSQIEDAVRGLTRIGYDQVDGFLAGGLHAWETSGRGYDRIEAIHITDLEQRIDDGDGFTLLDARSKEEFESGHLRTAVQVYLGDLPSKLEQIPRRRPITTFCETGERATIAAAFLRRQGMERVEVCLGSMSACSHVACQVIIGD</sequence>
<evidence type="ECO:0000256" key="1">
    <source>
        <dbReference type="ARBA" id="ARBA00022723"/>
    </source>
</evidence>
<dbReference type="GO" id="GO:0050313">
    <property type="term" value="F:sulfur dioxygenase activity"/>
    <property type="evidence" value="ECO:0007669"/>
    <property type="project" value="InterPro"/>
</dbReference>
<dbReference type="FunFam" id="3.60.15.10:FF:000030">
    <property type="entry name" value="Metallo-beta-lactamase family protein"/>
    <property type="match status" value="1"/>
</dbReference>
<dbReference type="STRING" id="897.B2D07_00925"/>
<dbReference type="InterPro" id="IPR036873">
    <property type="entry name" value="Rhodanese-like_dom_sf"/>
</dbReference>
<dbReference type="SMART" id="SM00450">
    <property type="entry name" value="RHOD"/>
    <property type="match status" value="2"/>
</dbReference>
<dbReference type="EMBL" id="ATHJ01000133">
    <property type="protein sequence ID" value="EPR32529.1"/>
    <property type="molecule type" value="Genomic_DNA"/>
</dbReference>
<dbReference type="GO" id="GO:0006749">
    <property type="term" value="P:glutathione metabolic process"/>
    <property type="evidence" value="ECO:0007669"/>
    <property type="project" value="InterPro"/>
</dbReference>
<evidence type="ECO:0000313" key="4">
    <source>
        <dbReference type="Proteomes" id="UP000014977"/>
    </source>
</evidence>
<dbReference type="Gene3D" id="3.40.250.10">
    <property type="entry name" value="Rhodanese-like domain"/>
    <property type="match status" value="2"/>
</dbReference>
<evidence type="ECO:0000259" key="2">
    <source>
        <dbReference type="PROSITE" id="PS50206"/>
    </source>
</evidence>
<dbReference type="InterPro" id="IPR001279">
    <property type="entry name" value="Metallo-B-lactamas"/>
</dbReference>
<dbReference type="Pfam" id="PF00753">
    <property type="entry name" value="Lactamase_B"/>
    <property type="match status" value="1"/>
</dbReference>
<dbReference type="eggNOG" id="COG0607">
    <property type="taxonomic scope" value="Bacteria"/>
</dbReference>
<dbReference type="AlphaFoldDB" id="S7UFE5"/>
<keyword evidence="4" id="KW-1185">Reference proteome</keyword>
<accession>S7UFE5</accession>
<dbReference type="PANTHER" id="PTHR43084">
    <property type="entry name" value="PERSULFIDE DIOXYGENASE ETHE1"/>
    <property type="match status" value="1"/>
</dbReference>
<dbReference type="SMART" id="SM00849">
    <property type="entry name" value="Lactamase_B"/>
    <property type="match status" value="1"/>
</dbReference>
<dbReference type="GO" id="GO:0046872">
    <property type="term" value="F:metal ion binding"/>
    <property type="evidence" value="ECO:0007669"/>
    <property type="project" value="UniProtKB-KW"/>
</dbReference>
<proteinExistence type="predicted"/>
<dbReference type="CDD" id="cd00158">
    <property type="entry name" value="RHOD"/>
    <property type="match status" value="2"/>
</dbReference>
<evidence type="ECO:0000313" key="3">
    <source>
        <dbReference type="EMBL" id="EPR32529.1"/>
    </source>
</evidence>
<dbReference type="InterPro" id="IPR001763">
    <property type="entry name" value="Rhodanese-like_dom"/>
</dbReference>
<dbReference type="InterPro" id="IPR051682">
    <property type="entry name" value="Mito_Persulfide_Diox"/>
</dbReference>
<dbReference type="PROSITE" id="PS50206">
    <property type="entry name" value="RHODANESE_3"/>
    <property type="match status" value="2"/>
</dbReference>
<dbReference type="SUPFAM" id="SSF56281">
    <property type="entry name" value="Metallo-hydrolase/oxidoreductase"/>
    <property type="match status" value="1"/>
</dbReference>
<dbReference type="CDD" id="cd07724">
    <property type="entry name" value="POD-like_MBL-fold"/>
    <property type="match status" value="1"/>
</dbReference>
<comment type="caution">
    <text evidence="3">The sequence shown here is derived from an EMBL/GenBank/DDBJ whole genome shotgun (WGS) entry which is preliminary data.</text>
</comment>
<name>S7UFE5_DESML</name>
<dbReference type="PANTHER" id="PTHR43084:SF1">
    <property type="entry name" value="PERSULFIDE DIOXYGENASE ETHE1, MITOCHONDRIAL"/>
    <property type="match status" value="1"/>
</dbReference>
<dbReference type="SUPFAM" id="SSF52821">
    <property type="entry name" value="Rhodanese/Cell cycle control phosphatase"/>
    <property type="match status" value="2"/>
</dbReference>
<dbReference type="Gene3D" id="3.60.15.10">
    <property type="entry name" value="Ribonuclease Z/Hydroxyacylglutathione hydrolase-like"/>
    <property type="match status" value="1"/>
</dbReference>
<dbReference type="InterPro" id="IPR044528">
    <property type="entry name" value="POD-like_MBL-fold"/>
</dbReference>
<dbReference type="Pfam" id="PF00581">
    <property type="entry name" value="Rhodanese"/>
    <property type="match status" value="1"/>
</dbReference>
<feature type="domain" description="Rhodanese" evidence="2">
    <location>
        <begin position="262"/>
        <end position="352"/>
    </location>
</feature>
<protein>
    <submittedName>
        <fullName evidence="3">Beta-lactamase domain protein</fullName>
    </submittedName>
</protein>
<feature type="domain" description="Rhodanese" evidence="2">
    <location>
        <begin position="367"/>
        <end position="455"/>
    </location>
</feature>
<dbReference type="GO" id="GO:0070813">
    <property type="term" value="P:hydrogen sulfide metabolic process"/>
    <property type="evidence" value="ECO:0007669"/>
    <property type="project" value="TreeGrafter"/>
</dbReference>
<keyword evidence="1" id="KW-0479">Metal-binding</keyword>
<dbReference type="PATRIC" id="fig|1121405.3.peg.4213"/>
<reference evidence="3 4" key="1">
    <citation type="journal article" date="2013" name="Genome Announc.">
        <title>Draft genome sequences for three mercury-methylating, sulfate-reducing bacteria.</title>
        <authorList>
            <person name="Brown S.D."/>
            <person name="Hurt R.A.Jr."/>
            <person name="Gilmour C.C."/>
            <person name="Elias D.A."/>
        </authorList>
    </citation>
    <scope>NUCLEOTIDE SEQUENCE [LARGE SCALE GENOMIC DNA]</scope>
    <source>
        <strain evidence="3 4">DSM 2059</strain>
    </source>
</reference>
<dbReference type="eggNOG" id="COG0491">
    <property type="taxonomic scope" value="Bacteria"/>
</dbReference>
<gene>
    <name evidence="3" type="ORF">dsmv_3611</name>
</gene>